<name>A0A9W7CBT0_9STRA</name>
<dbReference type="GO" id="GO:0005829">
    <property type="term" value="C:cytosol"/>
    <property type="evidence" value="ECO:0007669"/>
    <property type="project" value="TreeGrafter"/>
</dbReference>
<dbReference type="GO" id="GO:0045820">
    <property type="term" value="P:negative regulation of glycolytic process"/>
    <property type="evidence" value="ECO:0007669"/>
    <property type="project" value="TreeGrafter"/>
</dbReference>
<sequence>MNVLLMLTLILSLLASGNSFYGQTSSCPCPTRTSVIGHSLSSSSLSAAITTRRNLIIGGASALSFKVVTGAVVYKALTTKPYKTYDELKDSDSYASLESSADTEALNLAASMGPVRQLVLPPLSKDATRIVVVRHGRTYMNRLKICRGTRIDDEIDPLGKFQAQRTGLALSGISFDAAYESTLLRSQQTLQIISPATSKSKSNTATNLLNEVDYGELEGLQNVKPICSAPFGEHFGGETVPNLNKRADDALALMLKGNEGKTVLAVSHGAFITTLLRRIAKEEGGDSEADNFLFLKNCSINVIDVDSKTGKATIKLVNSYDHLST</sequence>
<dbReference type="PANTHER" id="PTHR46517">
    <property type="entry name" value="FRUCTOSE-2,6-BISPHOSPHATASE TIGAR"/>
    <property type="match status" value="1"/>
</dbReference>
<dbReference type="SUPFAM" id="SSF53254">
    <property type="entry name" value="Phosphoglycerate mutase-like"/>
    <property type="match status" value="1"/>
</dbReference>
<feature type="active site" description="Proton donor/acceptor" evidence="2">
    <location>
        <position position="211"/>
    </location>
</feature>
<dbReference type="Pfam" id="PF00300">
    <property type="entry name" value="His_Phos_1"/>
    <property type="match status" value="1"/>
</dbReference>
<keyword evidence="4" id="KW-0732">Signal</keyword>
<feature type="binding site" evidence="3">
    <location>
        <position position="185"/>
    </location>
    <ligand>
        <name>substrate</name>
    </ligand>
</feature>
<evidence type="ECO:0008006" key="7">
    <source>
        <dbReference type="Google" id="ProtNLM"/>
    </source>
</evidence>
<dbReference type="EMBL" id="BRXX01000305">
    <property type="protein sequence ID" value="GMI03652.1"/>
    <property type="molecule type" value="Genomic_DNA"/>
</dbReference>
<feature type="signal peptide" evidence="4">
    <location>
        <begin position="1"/>
        <end position="19"/>
    </location>
</feature>
<keyword evidence="6" id="KW-1185">Reference proteome</keyword>
<dbReference type="CDD" id="cd07040">
    <property type="entry name" value="HP"/>
    <property type="match status" value="1"/>
</dbReference>
<dbReference type="GO" id="GO:0004331">
    <property type="term" value="F:fructose-2,6-bisphosphate 2-phosphatase activity"/>
    <property type="evidence" value="ECO:0007669"/>
    <property type="project" value="TreeGrafter"/>
</dbReference>
<accession>A0A9W7CBT0</accession>
<dbReference type="PANTHER" id="PTHR46517:SF1">
    <property type="entry name" value="FRUCTOSE-2,6-BISPHOSPHATASE TIGAR"/>
    <property type="match status" value="1"/>
</dbReference>
<evidence type="ECO:0000256" key="3">
    <source>
        <dbReference type="PIRSR" id="PIRSR613078-2"/>
    </source>
</evidence>
<dbReference type="InterPro" id="IPR013078">
    <property type="entry name" value="His_Pase_superF_clade-1"/>
</dbReference>
<dbReference type="Gene3D" id="3.40.50.1240">
    <property type="entry name" value="Phosphoglycerate mutase-like"/>
    <property type="match status" value="1"/>
</dbReference>
<evidence type="ECO:0000256" key="4">
    <source>
        <dbReference type="SAM" id="SignalP"/>
    </source>
</evidence>
<evidence type="ECO:0000313" key="5">
    <source>
        <dbReference type="EMBL" id="GMI03652.1"/>
    </source>
</evidence>
<feature type="binding site" evidence="3">
    <location>
        <begin position="134"/>
        <end position="141"/>
    </location>
    <ligand>
        <name>substrate</name>
    </ligand>
</feature>
<dbReference type="GO" id="GO:0043456">
    <property type="term" value="P:regulation of pentose-phosphate shunt"/>
    <property type="evidence" value="ECO:0007669"/>
    <property type="project" value="TreeGrafter"/>
</dbReference>
<evidence type="ECO:0000256" key="1">
    <source>
        <dbReference type="ARBA" id="ARBA00022801"/>
    </source>
</evidence>
<dbReference type="AlphaFoldDB" id="A0A9W7CBT0"/>
<dbReference type="SMART" id="SM00855">
    <property type="entry name" value="PGAM"/>
    <property type="match status" value="1"/>
</dbReference>
<evidence type="ECO:0000256" key="2">
    <source>
        <dbReference type="PIRSR" id="PIRSR613078-1"/>
    </source>
</evidence>
<proteinExistence type="predicted"/>
<feature type="binding site" evidence="3">
    <location>
        <begin position="211"/>
        <end position="214"/>
    </location>
    <ligand>
        <name>substrate</name>
    </ligand>
</feature>
<dbReference type="InterPro" id="IPR029033">
    <property type="entry name" value="His_PPase_superfam"/>
</dbReference>
<gene>
    <name evidence="5" type="ORF">TrVE_jg3562</name>
</gene>
<protein>
    <recommendedName>
        <fullName evidence="7">Phosphoglycerate mutase</fullName>
    </recommendedName>
</protein>
<comment type="caution">
    <text evidence="5">The sequence shown here is derived from an EMBL/GenBank/DDBJ whole genome shotgun (WGS) entry which is preliminary data.</text>
</comment>
<feature type="chain" id="PRO_5040908642" description="Phosphoglycerate mutase" evidence="4">
    <location>
        <begin position="20"/>
        <end position="325"/>
    </location>
</feature>
<dbReference type="Proteomes" id="UP001165160">
    <property type="component" value="Unassembled WGS sequence"/>
</dbReference>
<organism evidence="5 6">
    <name type="scientific">Triparma verrucosa</name>
    <dbReference type="NCBI Taxonomy" id="1606542"/>
    <lineage>
        <taxon>Eukaryota</taxon>
        <taxon>Sar</taxon>
        <taxon>Stramenopiles</taxon>
        <taxon>Ochrophyta</taxon>
        <taxon>Bolidophyceae</taxon>
        <taxon>Parmales</taxon>
        <taxon>Triparmaceae</taxon>
        <taxon>Triparma</taxon>
    </lineage>
</organism>
<keyword evidence="1" id="KW-0378">Hydrolase</keyword>
<feature type="active site" description="Tele-phosphohistidine intermediate" evidence="2">
    <location>
        <position position="135"/>
    </location>
</feature>
<dbReference type="InterPro" id="IPR051695">
    <property type="entry name" value="Phosphoglycerate_Mutase"/>
</dbReference>
<evidence type="ECO:0000313" key="6">
    <source>
        <dbReference type="Proteomes" id="UP001165160"/>
    </source>
</evidence>
<reference evidence="6" key="1">
    <citation type="journal article" date="2023" name="Commun. Biol.">
        <title>Genome analysis of Parmales, the sister group of diatoms, reveals the evolutionary specialization of diatoms from phago-mixotrophs to photoautotrophs.</title>
        <authorList>
            <person name="Ban H."/>
            <person name="Sato S."/>
            <person name="Yoshikawa S."/>
            <person name="Yamada K."/>
            <person name="Nakamura Y."/>
            <person name="Ichinomiya M."/>
            <person name="Sato N."/>
            <person name="Blanc-Mathieu R."/>
            <person name="Endo H."/>
            <person name="Kuwata A."/>
            <person name="Ogata H."/>
        </authorList>
    </citation>
    <scope>NUCLEOTIDE SEQUENCE [LARGE SCALE GENOMIC DNA]</scope>
    <source>
        <strain evidence="6">NIES 3699</strain>
    </source>
</reference>